<evidence type="ECO:0000256" key="5">
    <source>
        <dbReference type="PIRSR" id="PIRSR019574-1"/>
    </source>
</evidence>
<comment type="caution">
    <text evidence="7">The sequence shown here is derived from an EMBL/GenBank/DDBJ whole genome shotgun (WGS) entry which is preliminary data.</text>
</comment>
<keyword evidence="8" id="KW-1185">Reference proteome</keyword>
<dbReference type="InterPro" id="IPR001188">
    <property type="entry name" value="Sperm_putr-bd"/>
</dbReference>
<dbReference type="PRINTS" id="PR00909">
    <property type="entry name" value="SPERMDNBNDNG"/>
</dbReference>
<dbReference type="GO" id="GO:0019808">
    <property type="term" value="F:polyamine binding"/>
    <property type="evidence" value="ECO:0007669"/>
    <property type="project" value="InterPro"/>
</dbReference>
<feature type="chain" id="PRO_5031027191" evidence="6">
    <location>
        <begin position="35"/>
        <end position="363"/>
    </location>
</feature>
<evidence type="ECO:0000256" key="3">
    <source>
        <dbReference type="ARBA" id="ARBA00022729"/>
    </source>
</evidence>
<dbReference type="RefSeq" id="WP_185693646.1">
    <property type="nucleotide sequence ID" value="NZ_JACHVA010000114.1"/>
</dbReference>
<dbReference type="GO" id="GO:0042597">
    <property type="term" value="C:periplasmic space"/>
    <property type="evidence" value="ECO:0007669"/>
    <property type="project" value="UniProtKB-SubCell"/>
</dbReference>
<evidence type="ECO:0000256" key="1">
    <source>
        <dbReference type="ARBA" id="ARBA00004418"/>
    </source>
</evidence>
<keyword evidence="4" id="KW-0574">Periplasm</keyword>
<evidence type="ECO:0000313" key="7">
    <source>
        <dbReference type="EMBL" id="MBC2602999.1"/>
    </source>
</evidence>
<dbReference type="SUPFAM" id="SSF53850">
    <property type="entry name" value="Periplasmic binding protein-like II"/>
    <property type="match status" value="1"/>
</dbReference>
<dbReference type="Gene3D" id="3.40.190.10">
    <property type="entry name" value="Periplasmic binding protein-like II"/>
    <property type="match status" value="2"/>
</dbReference>
<dbReference type="GO" id="GO:0015846">
    <property type="term" value="P:polyamine transport"/>
    <property type="evidence" value="ECO:0007669"/>
    <property type="project" value="InterPro"/>
</dbReference>
<dbReference type="CDD" id="cd13590">
    <property type="entry name" value="PBP2_PotD_PotF_like"/>
    <property type="match status" value="1"/>
</dbReference>
<name>A0A7X1AZW8_9BACT</name>
<dbReference type="PANTHER" id="PTHR30222:SF17">
    <property type="entry name" value="SPERMIDINE_PUTRESCINE-BINDING PERIPLASMIC PROTEIN"/>
    <property type="match status" value="1"/>
</dbReference>
<proteinExistence type="predicted"/>
<evidence type="ECO:0000256" key="4">
    <source>
        <dbReference type="ARBA" id="ARBA00022764"/>
    </source>
</evidence>
<dbReference type="AlphaFoldDB" id="A0A7X1AZW8"/>
<dbReference type="Pfam" id="PF13416">
    <property type="entry name" value="SBP_bac_8"/>
    <property type="match status" value="1"/>
</dbReference>
<dbReference type="EMBL" id="JACHVA010000114">
    <property type="protein sequence ID" value="MBC2602999.1"/>
    <property type="molecule type" value="Genomic_DNA"/>
</dbReference>
<gene>
    <name evidence="7" type="ORF">H5P30_14550</name>
</gene>
<accession>A0A7X1AZW8</accession>
<sequence>MKSRANPQPFIRNHSLPPRLCMVLGLLLFAPMWADDEIDKPVLTFFNWTAYVDEEVIDEFEEEFNCSVKQLYYQSMDDRDEKILRDNAKGYDVIMVGGSDVAEYASTGWIMPLGEENIPNFKHLDPRWTEAWPQTDTHAIPYLWGTSGIIYRSDLVKEEITSWKQMYEPKEYLGGHIMLSDTHRIALGHGLVALGYSYNSEVPWQLSELQELLEQLKPYVQTTGYFKTDASSGIVSGDTWMGQTWNGDALLLQQRNPDIRYVIPEEGSEIWVDYLTVSSQSEHPELAKEFINFLQDPENNARCALALQFASPNRQSADFLPADFLDNPIIYPSEEELDSCFFQLSVSPKTQKRLITIWSQFAN</sequence>
<reference evidence="7 8" key="1">
    <citation type="submission" date="2020-07" db="EMBL/GenBank/DDBJ databases">
        <authorList>
            <person name="Feng X."/>
        </authorList>
    </citation>
    <scope>NUCLEOTIDE SEQUENCE [LARGE SCALE GENOMIC DNA]</scope>
    <source>
        <strain evidence="7 8">JCM14086</strain>
    </source>
</reference>
<dbReference type="InterPro" id="IPR006059">
    <property type="entry name" value="SBP"/>
</dbReference>
<feature type="binding site" evidence="5">
    <location>
        <position position="343"/>
    </location>
    <ligand>
        <name>spermidine</name>
        <dbReference type="ChEBI" id="CHEBI:57834"/>
    </ligand>
</feature>
<feature type="signal peptide" evidence="6">
    <location>
        <begin position="1"/>
        <end position="34"/>
    </location>
</feature>
<evidence type="ECO:0000313" key="8">
    <source>
        <dbReference type="Proteomes" id="UP000525652"/>
    </source>
</evidence>
<comment type="subcellular location">
    <subcellularLocation>
        <location evidence="1">Periplasm</location>
    </subcellularLocation>
</comment>
<dbReference type="PANTHER" id="PTHR30222">
    <property type="entry name" value="SPERMIDINE/PUTRESCINE-BINDING PERIPLASMIC PROTEIN"/>
    <property type="match status" value="1"/>
</dbReference>
<dbReference type="PIRSF" id="PIRSF019574">
    <property type="entry name" value="Periplasmic_polyamine_BP"/>
    <property type="match status" value="1"/>
</dbReference>
<keyword evidence="3 6" id="KW-0732">Signal</keyword>
<keyword evidence="2" id="KW-0813">Transport</keyword>
<dbReference type="Proteomes" id="UP000525652">
    <property type="component" value="Unassembled WGS sequence"/>
</dbReference>
<protein>
    <submittedName>
        <fullName evidence="7">Spermidine/putrescine ABC transporter substrate-binding protein</fullName>
    </submittedName>
</protein>
<evidence type="ECO:0000256" key="2">
    <source>
        <dbReference type="ARBA" id="ARBA00022448"/>
    </source>
</evidence>
<evidence type="ECO:0000256" key="6">
    <source>
        <dbReference type="SAM" id="SignalP"/>
    </source>
</evidence>
<organism evidence="7 8">
    <name type="scientific">Puniceicoccus vermicola</name>
    <dbReference type="NCBI Taxonomy" id="388746"/>
    <lineage>
        <taxon>Bacteria</taxon>
        <taxon>Pseudomonadati</taxon>
        <taxon>Verrucomicrobiota</taxon>
        <taxon>Opitutia</taxon>
        <taxon>Puniceicoccales</taxon>
        <taxon>Puniceicoccaceae</taxon>
        <taxon>Puniceicoccus</taxon>
    </lineage>
</organism>